<reference evidence="2" key="1">
    <citation type="journal article" date="2017" name="Nat. Ecol. Evol.">
        <title>Genome expansion and lineage-specific genetic innovations in the forest pathogenic fungi Armillaria.</title>
        <authorList>
            <person name="Sipos G."/>
            <person name="Prasanna A.N."/>
            <person name="Walter M.C."/>
            <person name="O'Connor E."/>
            <person name="Balint B."/>
            <person name="Krizsan K."/>
            <person name="Kiss B."/>
            <person name="Hess J."/>
            <person name="Varga T."/>
            <person name="Slot J."/>
            <person name="Riley R."/>
            <person name="Boka B."/>
            <person name="Rigling D."/>
            <person name="Barry K."/>
            <person name="Lee J."/>
            <person name="Mihaltcheva S."/>
            <person name="LaButti K."/>
            <person name="Lipzen A."/>
            <person name="Waldron R."/>
            <person name="Moloney N.M."/>
            <person name="Sperisen C."/>
            <person name="Kredics L."/>
            <person name="Vagvoelgyi C."/>
            <person name="Patrignani A."/>
            <person name="Fitzpatrick D."/>
            <person name="Nagy I."/>
            <person name="Doyle S."/>
            <person name="Anderson J.B."/>
            <person name="Grigoriev I.V."/>
            <person name="Gueldener U."/>
            <person name="Muensterkoetter M."/>
            <person name="Nagy L.G."/>
        </authorList>
    </citation>
    <scope>NUCLEOTIDE SEQUENCE [LARGE SCALE GENOMIC DNA]</scope>
    <source>
        <strain evidence="2">C18/9</strain>
    </source>
</reference>
<gene>
    <name evidence="1" type="ORF">ARMOST_09166</name>
</gene>
<dbReference type="AlphaFoldDB" id="A0A284RAN8"/>
<dbReference type="EMBL" id="FUEG01000006">
    <property type="protein sequence ID" value="SJL05830.1"/>
    <property type="molecule type" value="Genomic_DNA"/>
</dbReference>
<sequence length="155" mass="17255">MSASLRALYERNSQTFLSVLSTDCVCLGSDNVYRSSDSSTTSFVVFGYLERGMSVVLHQLISAPHVSWILSGDLPRLLMYIDYSVLVRLFLTVYAPWGDGPGGLVLPDELTSQDDLLRQVANHMVEMQIELRYLPDFCPGIEAFVAFVVSIEIVP</sequence>
<proteinExistence type="predicted"/>
<dbReference type="OrthoDB" id="3104289at2759"/>
<protein>
    <submittedName>
        <fullName evidence="1">Uncharacterized protein</fullName>
    </submittedName>
</protein>
<evidence type="ECO:0000313" key="1">
    <source>
        <dbReference type="EMBL" id="SJL05830.1"/>
    </source>
</evidence>
<name>A0A284RAN8_ARMOS</name>
<organism evidence="1 2">
    <name type="scientific">Armillaria ostoyae</name>
    <name type="common">Armillaria root rot fungus</name>
    <dbReference type="NCBI Taxonomy" id="47428"/>
    <lineage>
        <taxon>Eukaryota</taxon>
        <taxon>Fungi</taxon>
        <taxon>Dikarya</taxon>
        <taxon>Basidiomycota</taxon>
        <taxon>Agaricomycotina</taxon>
        <taxon>Agaricomycetes</taxon>
        <taxon>Agaricomycetidae</taxon>
        <taxon>Agaricales</taxon>
        <taxon>Marasmiineae</taxon>
        <taxon>Physalacriaceae</taxon>
        <taxon>Armillaria</taxon>
    </lineage>
</organism>
<dbReference type="Proteomes" id="UP000219338">
    <property type="component" value="Unassembled WGS sequence"/>
</dbReference>
<evidence type="ECO:0000313" key="2">
    <source>
        <dbReference type="Proteomes" id="UP000219338"/>
    </source>
</evidence>
<accession>A0A284RAN8</accession>
<keyword evidence="2" id="KW-1185">Reference proteome</keyword>